<accession>A0ABS9TZP0</accession>
<comment type="caution">
    <text evidence="1">The sequence shown here is derived from an EMBL/GenBank/DDBJ whole genome shotgun (WGS) entry which is preliminary data.</text>
</comment>
<reference evidence="1 2" key="1">
    <citation type="submission" date="2022-03" db="EMBL/GenBank/DDBJ databases">
        <title>Sinomonas sp. isolated from a soil.</title>
        <authorList>
            <person name="Han J."/>
            <person name="Kim D.-U."/>
        </authorList>
    </citation>
    <scope>NUCLEOTIDE SEQUENCE [LARGE SCALE GENOMIC DNA]</scope>
    <source>
        <strain evidence="1 2">5-5</strain>
    </source>
</reference>
<dbReference type="Proteomes" id="UP001202922">
    <property type="component" value="Unassembled WGS sequence"/>
</dbReference>
<evidence type="ECO:0008006" key="3">
    <source>
        <dbReference type="Google" id="ProtNLM"/>
    </source>
</evidence>
<keyword evidence="2" id="KW-1185">Reference proteome</keyword>
<dbReference type="EMBL" id="JAKZBV010000001">
    <property type="protein sequence ID" value="MCH6469865.1"/>
    <property type="molecule type" value="Genomic_DNA"/>
</dbReference>
<evidence type="ECO:0000313" key="2">
    <source>
        <dbReference type="Proteomes" id="UP001202922"/>
    </source>
</evidence>
<dbReference type="Gene3D" id="1.10.10.60">
    <property type="entry name" value="Homeodomain-like"/>
    <property type="match status" value="1"/>
</dbReference>
<gene>
    <name evidence="1" type="ORF">L0M17_07685</name>
</gene>
<sequence length="57" mass="6101">MLAQNASAKEVAKAIGWSRSTLYSHLHEQETAGSGGVTTRARAVSKYASLETLPPRD</sequence>
<dbReference type="RefSeq" id="WP_241053334.1">
    <property type="nucleotide sequence ID" value="NZ_JAKZBV010000001.1"/>
</dbReference>
<proteinExistence type="predicted"/>
<protein>
    <recommendedName>
        <fullName evidence="3">Resolvase HTH domain-containing protein</fullName>
    </recommendedName>
</protein>
<evidence type="ECO:0000313" key="1">
    <source>
        <dbReference type="EMBL" id="MCH6469865.1"/>
    </source>
</evidence>
<name>A0ABS9TZP0_9MICC</name>
<organism evidence="1 2">
    <name type="scientific">Sinomonas terrae</name>
    <dbReference type="NCBI Taxonomy" id="2908838"/>
    <lineage>
        <taxon>Bacteria</taxon>
        <taxon>Bacillati</taxon>
        <taxon>Actinomycetota</taxon>
        <taxon>Actinomycetes</taxon>
        <taxon>Micrococcales</taxon>
        <taxon>Micrococcaceae</taxon>
        <taxon>Sinomonas</taxon>
    </lineage>
</organism>